<dbReference type="AlphaFoldDB" id="X8IRX8"/>
<dbReference type="EMBL" id="JALU01000016">
    <property type="protein sequence ID" value="EUC52407.1"/>
    <property type="molecule type" value="Genomic_DNA"/>
</dbReference>
<evidence type="ECO:0000259" key="1">
    <source>
        <dbReference type="Pfam" id="PF13240"/>
    </source>
</evidence>
<dbReference type="InterPro" id="IPR026870">
    <property type="entry name" value="Zinc_ribbon_dom"/>
</dbReference>
<feature type="domain" description="Zinc-ribbon" evidence="1">
    <location>
        <begin position="142"/>
        <end position="163"/>
    </location>
</feature>
<protein>
    <recommendedName>
        <fullName evidence="1">Zinc-ribbon domain-containing protein</fullName>
    </recommendedName>
</protein>
<sequence>MGAMKVQCSGECILVIKRKIQKVSAFSFVGDYMVAFDVQGVPIDGARINSNQQLYTVLYYEKLHMIALVVKRPSPCAIVLVFRSGADYDDVISLLQQTAESVRFSRQNFKISSYADRIAEKLMDGVELAIMDVVDKSEVEACPVCGMEVQPGAMYCMDCGAEL</sequence>
<gene>
    <name evidence="2" type="ORF">HMPREF0581_1227</name>
</gene>
<evidence type="ECO:0000313" key="3">
    <source>
        <dbReference type="Proteomes" id="UP000022645"/>
    </source>
</evidence>
<evidence type="ECO:0000313" key="2">
    <source>
        <dbReference type="EMBL" id="EUC52407.1"/>
    </source>
</evidence>
<accession>X8IRX8</accession>
<proteinExistence type="predicted"/>
<comment type="caution">
    <text evidence="2">The sequence shown here is derived from an EMBL/GenBank/DDBJ whole genome shotgun (WGS) entry which is preliminary data.</text>
</comment>
<reference evidence="2 3" key="1">
    <citation type="submission" date="2014-01" db="EMBL/GenBank/DDBJ databases">
        <authorList>
            <person name="Durkin A.S."/>
            <person name="McCorrison J."/>
            <person name="Torralba M."/>
            <person name="Gillis M."/>
            <person name="Haft D.H."/>
            <person name="Methe B."/>
            <person name="Sutton G."/>
            <person name="Nelson K.E."/>
        </authorList>
    </citation>
    <scope>NUCLEOTIDE SEQUENCE [LARGE SCALE GENOMIC DNA]</scope>
    <source>
        <strain evidence="2 3">ATCC 33093</strain>
    </source>
</reference>
<dbReference type="Proteomes" id="UP000022645">
    <property type="component" value="Unassembled WGS sequence"/>
</dbReference>
<name>X8IRX8_9FIRM</name>
<organism evidence="2 3">
    <name type="scientific">Mogibacterium timidum ATCC 33093</name>
    <dbReference type="NCBI Taxonomy" id="1401079"/>
    <lineage>
        <taxon>Bacteria</taxon>
        <taxon>Bacillati</taxon>
        <taxon>Bacillota</taxon>
        <taxon>Clostridia</taxon>
        <taxon>Peptostreptococcales</taxon>
        <taxon>Anaerovoracaceae</taxon>
        <taxon>Mogibacterium</taxon>
    </lineage>
</organism>
<dbReference type="Pfam" id="PF13240">
    <property type="entry name" value="Zn_Ribbon_1"/>
    <property type="match status" value="1"/>
</dbReference>